<organism evidence="7 8">
    <name type="scientific">Segatella copri</name>
    <dbReference type="NCBI Taxonomy" id="165179"/>
    <lineage>
        <taxon>Bacteria</taxon>
        <taxon>Pseudomonadati</taxon>
        <taxon>Bacteroidota</taxon>
        <taxon>Bacteroidia</taxon>
        <taxon>Bacteroidales</taxon>
        <taxon>Prevotellaceae</taxon>
        <taxon>Segatella</taxon>
    </lineage>
</organism>
<protein>
    <submittedName>
        <fullName evidence="7">Nitroreductase</fullName>
    </submittedName>
</protein>
<dbReference type="CDD" id="cd02062">
    <property type="entry name" value="Nitro_FMN_reductase"/>
    <property type="match status" value="1"/>
</dbReference>
<sequence length="326" mass="37150">MNIKNIIKYATPVVYLRILYSKILEAGEATKYIATAGGRKNAKKLQVDLFIRTHALEKGMSIGKVRYGFGKLKAKSLLRDLQLYLNLGGDKTFAADSASVIKKYIAYNEDGGADMTDIVALLNDFKKNNSIKFVEEGGIFQLNHNDISRKEKSSFDVFSQSRYSVRDFGDTPISKASIEKALELCRRTPSACNRQSQRVHIYLDKEKVEKICKLQLGCNGFYQDMQGVILVCSDMGCYNFQELNQSFVDGGLYAMNLMYALHFYDIANIPLTMAHKESYIKQIKKEMNIPQNEKPILLIGIGSYKNSWKVAQSNRKEWKDYTKWNL</sequence>
<keyword evidence="4" id="KW-0288">FMN</keyword>
<comment type="caution">
    <text evidence="7">The sequence shown here is derived from an EMBL/GenBank/DDBJ whole genome shotgun (WGS) entry which is preliminary data.</text>
</comment>
<dbReference type="EMBL" id="QRVN01000021">
    <property type="protein sequence ID" value="RGS46396.1"/>
    <property type="molecule type" value="Genomic_DNA"/>
</dbReference>
<comment type="similarity">
    <text evidence="2">Belongs to the nitroreductase family.</text>
</comment>
<accession>A0AA92W268</accession>
<keyword evidence="3" id="KW-0285">Flavoprotein</keyword>
<evidence type="ECO:0000313" key="8">
    <source>
        <dbReference type="Proteomes" id="UP000286113"/>
    </source>
</evidence>
<name>A0AA92W268_9BACT</name>
<evidence type="ECO:0000256" key="3">
    <source>
        <dbReference type="ARBA" id="ARBA00022630"/>
    </source>
</evidence>
<dbReference type="InterPro" id="IPR000415">
    <property type="entry name" value="Nitroreductase-like"/>
</dbReference>
<evidence type="ECO:0000256" key="2">
    <source>
        <dbReference type="ARBA" id="ARBA00007118"/>
    </source>
</evidence>
<dbReference type="Gene3D" id="3.40.109.10">
    <property type="entry name" value="NADH Oxidase"/>
    <property type="match status" value="1"/>
</dbReference>
<dbReference type="GO" id="GO:0016491">
    <property type="term" value="F:oxidoreductase activity"/>
    <property type="evidence" value="ECO:0007669"/>
    <property type="project" value="UniProtKB-KW"/>
</dbReference>
<dbReference type="AlphaFoldDB" id="A0AA92W268"/>
<feature type="domain" description="Nitroreductase" evidence="6">
    <location>
        <begin position="161"/>
        <end position="233"/>
    </location>
</feature>
<dbReference type="PANTHER" id="PTHR43673:SF2">
    <property type="entry name" value="NITROREDUCTASE"/>
    <property type="match status" value="1"/>
</dbReference>
<dbReference type="InterPro" id="IPR029479">
    <property type="entry name" value="Nitroreductase"/>
</dbReference>
<proteinExistence type="inferred from homology"/>
<keyword evidence="5" id="KW-0560">Oxidoreductase</keyword>
<evidence type="ECO:0000256" key="1">
    <source>
        <dbReference type="ARBA" id="ARBA00001917"/>
    </source>
</evidence>
<gene>
    <name evidence="7" type="ORF">DWX90_10300</name>
</gene>
<comment type="cofactor">
    <cofactor evidence="1">
        <name>FMN</name>
        <dbReference type="ChEBI" id="CHEBI:58210"/>
    </cofactor>
</comment>
<dbReference type="PANTHER" id="PTHR43673">
    <property type="entry name" value="NAD(P)H NITROREDUCTASE YDGI-RELATED"/>
    <property type="match status" value="1"/>
</dbReference>
<evidence type="ECO:0000256" key="4">
    <source>
        <dbReference type="ARBA" id="ARBA00022643"/>
    </source>
</evidence>
<dbReference type="Pfam" id="PF00881">
    <property type="entry name" value="Nitroreductase"/>
    <property type="match status" value="1"/>
</dbReference>
<dbReference type="Proteomes" id="UP000286113">
    <property type="component" value="Unassembled WGS sequence"/>
</dbReference>
<dbReference type="SUPFAM" id="SSF55469">
    <property type="entry name" value="FMN-dependent nitroreductase-like"/>
    <property type="match status" value="1"/>
</dbReference>
<evidence type="ECO:0000313" key="7">
    <source>
        <dbReference type="EMBL" id="RGS46396.1"/>
    </source>
</evidence>
<evidence type="ECO:0000256" key="5">
    <source>
        <dbReference type="ARBA" id="ARBA00023002"/>
    </source>
</evidence>
<evidence type="ECO:0000259" key="6">
    <source>
        <dbReference type="Pfam" id="PF00881"/>
    </source>
</evidence>
<reference evidence="7 8" key="1">
    <citation type="submission" date="2018-08" db="EMBL/GenBank/DDBJ databases">
        <title>A genome reference for cultivated species of the human gut microbiota.</title>
        <authorList>
            <person name="Zou Y."/>
            <person name="Xue W."/>
            <person name="Luo G."/>
        </authorList>
    </citation>
    <scope>NUCLEOTIDE SEQUENCE [LARGE SCALE GENOMIC DNA]</scope>
    <source>
        <strain evidence="7 8">AF22-1</strain>
    </source>
</reference>